<evidence type="ECO:0008006" key="3">
    <source>
        <dbReference type="Google" id="ProtNLM"/>
    </source>
</evidence>
<dbReference type="EMBL" id="JAACFV010000082">
    <property type="protein sequence ID" value="KAF7506701.1"/>
    <property type="molecule type" value="Genomic_DNA"/>
</dbReference>
<keyword evidence="2" id="KW-1185">Reference proteome</keyword>
<gene>
    <name evidence="1" type="ORF">GJ744_011530</name>
</gene>
<dbReference type="InterPro" id="IPR011990">
    <property type="entry name" value="TPR-like_helical_dom_sf"/>
</dbReference>
<proteinExistence type="predicted"/>
<name>A0A8H7AGJ2_9EURO</name>
<comment type="caution">
    <text evidence="1">The sequence shown here is derived from an EMBL/GenBank/DDBJ whole genome shotgun (WGS) entry which is preliminary data.</text>
</comment>
<dbReference type="Proteomes" id="UP000606974">
    <property type="component" value="Unassembled WGS sequence"/>
</dbReference>
<protein>
    <recommendedName>
        <fullName evidence="3">Kinesin light chain</fullName>
    </recommendedName>
</protein>
<evidence type="ECO:0000313" key="1">
    <source>
        <dbReference type="EMBL" id="KAF7506701.1"/>
    </source>
</evidence>
<sequence>MMGKSNREKLTHVSFQEVIARDLLQDPGAVLCQRKPPPSHRNPELHTFIVKEGADMGHSWGQRKQYRNCVYQSAIDRNHTLVTSSNILGRRQAITITIAWVVDVLSKKKQRARVSVSNLREISYEFEKDHGKLHPYYATSVFNLAKALDLDNYADEAESLLREIVEICPRIFANGHPQSIIAQMNLARLTFKRGQFIEARFLMASAVSSIQECWGSDHPYTLKCVRGQAIMLERLKLPGQIDESGAACL</sequence>
<evidence type="ECO:0000313" key="2">
    <source>
        <dbReference type="Proteomes" id="UP000606974"/>
    </source>
</evidence>
<dbReference type="SUPFAM" id="SSF48452">
    <property type="entry name" value="TPR-like"/>
    <property type="match status" value="1"/>
</dbReference>
<organism evidence="1 2">
    <name type="scientific">Endocarpon pusillum</name>
    <dbReference type="NCBI Taxonomy" id="364733"/>
    <lineage>
        <taxon>Eukaryota</taxon>
        <taxon>Fungi</taxon>
        <taxon>Dikarya</taxon>
        <taxon>Ascomycota</taxon>
        <taxon>Pezizomycotina</taxon>
        <taxon>Eurotiomycetes</taxon>
        <taxon>Chaetothyriomycetidae</taxon>
        <taxon>Verrucariales</taxon>
        <taxon>Verrucariaceae</taxon>
        <taxon>Endocarpon</taxon>
    </lineage>
</organism>
<dbReference type="OrthoDB" id="5308957at2759"/>
<dbReference type="Gene3D" id="1.25.40.10">
    <property type="entry name" value="Tetratricopeptide repeat domain"/>
    <property type="match status" value="1"/>
</dbReference>
<dbReference type="AlphaFoldDB" id="A0A8H7AGJ2"/>
<accession>A0A8H7AGJ2</accession>
<reference evidence="1" key="1">
    <citation type="submission" date="2020-02" db="EMBL/GenBank/DDBJ databases">
        <authorList>
            <person name="Palmer J.M."/>
        </authorList>
    </citation>
    <scope>NUCLEOTIDE SEQUENCE</scope>
    <source>
        <strain evidence="1">EPUS1.4</strain>
        <tissue evidence="1">Thallus</tissue>
    </source>
</reference>